<organism evidence="3 4">
    <name type="scientific">Bradyrhizobium iriomotense</name>
    <dbReference type="NCBI Taxonomy" id="441950"/>
    <lineage>
        <taxon>Bacteria</taxon>
        <taxon>Pseudomonadati</taxon>
        <taxon>Pseudomonadota</taxon>
        <taxon>Alphaproteobacteria</taxon>
        <taxon>Hyphomicrobiales</taxon>
        <taxon>Nitrobacteraceae</taxon>
        <taxon>Bradyrhizobium</taxon>
    </lineage>
</organism>
<accession>A0ABQ6B829</accession>
<keyword evidence="4" id="KW-1185">Reference proteome</keyword>
<reference evidence="4" key="1">
    <citation type="journal article" date="2019" name="Int. J. Syst. Evol. Microbiol.">
        <title>The Global Catalogue of Microorganisms (GCM) 10K type strain sequencing project: providing services to taxonomists for standard genome sequencing and annotation.</title>
        <authorList>
            <consortium name="The Broad Institute Genomics Platform"/>
            <consortium name="The Broad Institute Genome Sequencing Center for Infectious Disease"/>
            <person name="Wu L."/>
            <person name="Ma J."/>
        </authorList>
    </citation>
    <scope>NUCLEOTIDE SEQUENCE [LARGE SCALE GENOMIC DNA]</scope>
    <source>
        <strain evidence="4">NBRC 102520</strain>
    </source>
</reference>
<dbReference type="EMBL" id="BSOW01000035">
    <property type="protein sequence ID" value="GLR90564.1"/>
    <property type="molecule type" value="Genomic_DNA"/>
</dbReference>
<sequence>MALFKSSNPEKTVQRDIDAATKTRERLSAQIVEFEQAITRHAAAAKQAALTGDDADLDRAEAALRAAQDRSATLKAALSEVDEQLAGLERNKAEMLDRKVRTETAAEIELLARKLTEVGAVFNSTTARLSEHTRHAVPIVYDALGLDNFMAICRADVPATLELVSKLLRAHADAVLDGRAPAKLPRPDKASAPAAAQPPKEPHFKYQPIKAMAQ</sequence>
<gene>
    <name evidence="3" type="ORF">GCM10007857_72790</name>
</gene>
<protein>
    <submittedName>
        <fullName evidence="3">Uncharacterized protein</fullName>
    </submittedName>
</protein>
<feature type="coiled-coil region" evidence="1">
    <location>
        <begin position="17"/>
        <end position="105"/>
    </location>
</feature>
<evidence type="ECO:0000256" key="1">
    <source>
        <dbReference type="SAM" id="Coils"/>
    </source>
</evidence>
<name>A0ABQ6B829_9BRAD</name>
<evidence type="ECO:0000256" key="2">
    <source>
        <dbReference type="SAM" id="MobiDB-lite"/>
    </source>
</evidence>
<evidence type="ECO:0000313" key="3">
    <source>
        <dbReference type="EMBL" id="GLR90564.1"/>
    </source>
</evidence>
<dbReference type="Proteomes" id="UP001156905">
    <property type="component" value="Unassembled WGS sequence"/>
</dbReference>
<feature type="region of interest" description="Disordered" evidence="2">
    <location>
        <begin position="178"/>
        <end position="214"/>
    </location>
</feature>
<keyword evidence="1" id="KW-0175">Coiled coil</keyword>
<comment type="caution">
    <text evidence="3">The sequence shown here is derived from an EMBL/GenBank/DDBJ whole genome shotgun (WGS) entry which is preliminary data.</text>
</comment>
<proteinExistence type="predicted"/>
<evidence type="ECO:0000313" key="4">
    <source>
        <dbReference type="Proteomes" id="UP001156905"/>
    </source>
</evidence>